<feature type="domain" description="DUF2779" evidence="1">
    <location>
        <begin position="297"/>
        <end position="421"/>
    </location>
</feature>
<organism evidence="2 3">
    <name type="scientific">Pseudobdellovibrio exovorus JSS</name>
    <dbReference type="NCBI Taxonomy" id="1184267"/>
    <lineage>
        <taxon>Bacteria</taxon>
        <taxon>Pseudomonadati</taxon>
        <taxon>Bdellovibrionota</taxon>
        <taxon>Bdellovibrionia</taxon>
        <taxon>Bdellovibrionales</taxon>
        <taxon>Pseudobdellovibrionaceae</taxon>
        <taxon>Pseudobdellovibrio</taxon>
    </lineage>
</organism>
<name>M4VQ25_9BACT</name>
<dbReference type="Pfam" id="PF11074">
    <property type="entry name" value="DUF2779"/>
    <property type="match status" value="1"/>
</dbReference>
<evidence type="ECO:0000313" key="3">
    <source>
        <dbReference type="Proteomes" id="UP000012040"/>
    </source>
</evidence>
<accession>M4VQ25</accession>
<dbReference type="eggNOG" id="COG1468">
    <property type="taxonomic scope" value="Bacteria"/>
</dbReference>
<reference evidence="2 3" key="1">
    <citation type="journal article" date="2013" name="ISME J.">
        <title>By their genes ye shall know them: genomic signatures of predatory bacteria.</title>
        <authorList>
            <person name="Pasternak Z."/>
            <person name="Pietrokovski S."/>
            <person name="Rotem O."/>
            <person name="Gophna U."/>
            <person name="Lurie-Weinberger M.N."/>
            <person name="Jurkevitch E."/>
        </authorList>
    </citation>
    <scope>NUCLEOTIDE SEQUENCE [LARGE SCALE GENOMIC DNA]</scope>
    <source>
        <strain evidence="2 3">JSS</strain>
    </source>
</reference>
<sequence>MANLPKLISKTKIMQGYQCHKQLYLSVHRKELIPPVTPELQALFDQGNHVTEEARKRFPSGVLIDNPAFDFVGSLKKTRELLSAHTETIFEAAFEYKGCYARADIISYNPLTQRWIIREVKSTTKVKDEHLDDVGLQVWIMANAGLPIEKIVLMHLNPLCKYPDLRNLFVEEDITDKLRGLHTSIAPRLNEVFKSLRAEQVPAISIGEHCYRPRECQFKDHCWAENQVPDLSVFDIPTLRQKKWEFCDKGLLKLDDIPESELDHQQQIFLNVLKTGNRFIDRERIHSELAKWKFPLVFLDFETQSSAIPRFDGTGPFAQVPFQFSVHVLDSLDSELRHYEYLCNEDKDPREELTPLLIEACRGVGSVVAYYSQFEAGRIQDLEDYFPHHKEELKSIRDRLVDPLPLLREAVYDRAFRESFSIKSVGPALLGDVFDYKAMTVPDGGAAQRAYAEMVDSKTSGARREVLRNALLEYCAKDTLVMVELVKWLYKC</sequence>
<dbReference type="RefSeq" id="WP_015469739.1">
    <property type="nucleotide sequence ID" value="NC_020813.1"/>
</dbReference>
<dbReference type="HOGENOM" id="CLU_039162_0_0_7"/>
<dbReference type="PATRIC" id="fig|1184267.3.peg.1047"/>
<gene>
    <name evidence="2" type="ORF">A11Q_1033</name>
</gene>
<dbReference type="InterPro" id="IPR021301">
    <property type="entry name" value="DUF2779"/>
</dbReference>
<keyword evidence="3" id="KW-1185">Reference proteome</keyword>
<evidence type="ECO:0000259" key="1">
    <source>
        <dbReference type="Pfam" id="PF11074"/>
    </source>
</evidence>
<dbReference type="OrthoDB" id="9783873at2"/>
<dbReference type="InterPro" id="IPR011604">
    <property type="entry name" value="PDDEXK-like_dom_sf"/>
</dbReference>
<dbReference type="KEGG" id="bex:A11Q_1033"/>
<evidence type="ECO:0000313" key="2">
    <source>
        <dbReference type="EMBL" id="AGH95249.1"/>
    </source>
</evidence>
<dbReference type="Gene3D" id="3.90.320.10">
    <property type="match status" value="1"/>
</dbReference>
<proteinExistence type="predicted"/>
<dbReference type="EMBL" id="CP003537">
    <property type="protein sequence ID" value="AGH95249.1"/>
    <property type="molecule type" value="Genomic_DNA"/>
</dbReference>
<dbReference type="Proteomes" id="UP000012040">
    <property type="component" value="Chromosome"/>
</dbReference>
<dbReference type="AlphaFoldDB" id="M4VQ25"/>
<dbReference type="STRING" id="1184267.A11Q_1033"/>
<protein>
    <recommendedName>
        <fullName evidence="1">DUF2779 domain-containing protein</fullName>
    </recommendedName>
</protein>